<dbReference type="InterPro" id="IPR000835">
    <property type="entry name" value="HTH_MarR-typ"/>
</dbReference>
<dbReference type="PANTHER" id="PTHR33164:SF99">
    <property type="entry name" value="MARR FAMILY REGULATORY PROTEIN"/>
    <property type="match status" value="1"/>
</dbReference>
<dbReference type="Gene3D" id="1.10.10.10">
    <property type="entry name" value="Winged helix-like DNA-binding domain superfamily/Winged helix DNA-binding domain"/>
    <property type="match status" value="1"/>
</dbReference>
<dbReference type="InterPro" id="IPR039422">
    <property type="entry name" value="MarR/SlyA-like"/>
</dbReference>
<accession>A0ABP9MEU8</accession>
<dbReference type="InterPro" id="IPR036388">
    <property type="entry name" value="WH-like_DNA-bd_sf"/>
</dbReference>
<dbReference type="RefSeq" id="WP_194414369.1">
    <property type="nucleotide sequence ID" value="NZ_BAABKZ010000002.1"/>
</dbReference>
<gene>
    <name evidence="2" type="ORF">GCM10025760_25380</name>
</gene>
<name>A0ABP9MEU8_9MICO</name>
<organism evidence="2 3">
    <name type="scientific">Microbacterium yannicii</name>
    <dbReference type="NCBI Taxonomy" id="671622"/>
    <lineage>
        <taxon>Bacteria</taxon>
        <taxon>Bacillati</taxon>
        <taxon>Actinomycetota</taxon>
        <taxon>Actinomycetes</taxon>
        <taxon>Micrococcales</taxon>
        <taxon>Microbacteriaceae</taxon>
        <taxon>Microbacterium</taxon>
    </lineage>
</organism>
<proteinExistence type="predicted"/>
<sequence>MDSDSGLSSPVVAGDLDTATLLSLAGSLANRAVVTALAAHGYNVTRAHGFIFQRLLAGDQTVTALAADLRITQQGASKHVAELERLGLVTRQVAPDDRRARTVALTERGREVIRLARGARLQFEEHLQSLVGAEMLANTRRVLARLLDDAGTSAHIADRSIPWEG</sequence>
<comment type="caution">
    <text evidence="2">The sequence shown here is derived from an EMBL/GenBank/DDBJ whole genome shotgun (WGS) entry which is preliminary data.</text>
</comment>
<evidence type="ECO:0000313" key="2">
    <source>
        <dbReference type="EMBL" id="GAA5094297.1"/>
    </source>
</evidence>
<dbReference type="Pfam" id="PF12802">
    <property type="entry name" value="MarR_2"/>
    <property type="match status" value="1"/>
</dbReference>
<reference evidence="3" key="1">
    <citation type="journal article" date="2019" name="Int. J. Syst. Evol. Microbiol.">
        <title>The Global Catalogue of Microorganisms (GCM) 10K type strain sequencing project: providing services to taxonomists for standard genome sequencing and annotation.</title>
        <authorList>
            <consortium name="The Broad Institute Genomics Platform"/>
            <consortium name="The Broad Institute Genome Sequencing Center for Infectious Disease"/>
            <person name="Wu L."/>
            <person name="Ma J."/>
        </authorList>
    </citation>
    <scope>NUCLEOTIDE SEQUENCE [LARGE SCALE GENOMIC DNA]</scope>
    <source>
        <strain evidence="3">JCM 18959</strain>
    </source>
</reference>
<dbReference type="CDD" id="cd00090">
    <property type="entry name" value="HTH_ARSR"/>
    <property type="match status" value="1"/>
</dbReference>
<dbReference type="EMBL" id="BAABKZ010000002">
    <property type="protein sequence ID" value="GAA5094297.1"/>
    <property type="molecule type" value="Genomic_DNA"/>
</dbReference>
<dbReference type="InterPro" id="IPR011991">
    <property type="entry name" value="ArsR-like_HTH"/>
</dbReference>
<dbReference type="SUPFAM" id="SSF46785">
    <property type="entry name" value="Winged helix' DNA-binding domain"/>
    <property type="match status" value="1"/>
</dbReference>
<dbReference type="InterPro" id="IPR036390">
    <property type="entry name" value="WH_DNA-bd_sf"/>
</dbReference>
<evidence type="ECO:0000259" key="1">
    <source>
        <dbReference type="PROSITE" id="PS50995"/>
    </source>
</evidence>
<keyword evidence="3" id="KW-1185">Reference proteome</keyword>
<evidence type="ECO:0000313" key="3">
    <source>
        <dbReference type="Proteomes" id="UP001501407"/>
    </source>
</evidence>
<dbReference type="PANTHER" id="PTHR33164">
    <property type="entry name" value="TRANSCRIPTIONAL REGULATOR, MARR FAMILY"/>
    <property type="match status" value="1"/>
</dbReference>
<dbReference type="PROSITE" id="PS50995">
    <property type="entry name" value="HTH_MARR_2"/>
    <property type="match status" value="1"/>
</dbReference>
<protein>
    <recommendedName>
        <fullName evidence="1">HTH marR-type domain-containing protein</fullName>
    </recommendedName>
</protein>
<dbReference type="Proteomes" id="UP001501407">
    <property type="component" value="Unassembled WGS sequence"/>
</dbReference>
<feature type="domain" description="HTH marR-type" evidence="1">
    <location>
        <begin position="18"/>
        <end position="148"/>
    </location>
</feature>
<dbReference type="SMART" id="SM00347">
    <property type="entry name" value="HTH_MARR"/>
    <property type="match status" value="1"/>
</dbReference>